<dbReference type="PANTHER" id="PTHR34606">
    <property type="entry name" value="BON DOMAIN-CONTAINING PROTEIN"/>
    <property type="match status" value="1"/>
</dbReference>
<feature type="domain" description="BON" evidence="7">
    <location>
        <begin position="37"/>
        <end position="105"/>
    </location>
</feature>
<dbReference type="PROSITE" id="PS50914">
    <property type="entry name" value="BON"/>
    <property type="match status" value="1"/>
</dbReference>
<gene>
    <name evidence="8" type="ORF">AAW31_03520</name>
    <name evidence="9" type="ORF">BCL69_107013</name>
</gene>
<keyword evidence="2 6" id="KW-0732">Signal</keyword>
<dbReference type="Gene3D" id="3.30.1340.30">
    <property type="match status" value="1"/>
</dbReference>
<dbReference type="PATRIC" id="fig|44574.3.peg.844"/>
<evidence type="ECO:0000256" key="2">
    <source>
        <dbReference type="ARBA" id="ARBA00022729"/>
    </source>
</evidence>
<dbReference type="Proteomes" id="UP000324176">
    <property type="component" value="Unassembled WGS sequence"/>
</dbReference>
<keyword evidence="10" id="KW-1185">Reference proteome</keyword>
<dbReference type="RefSeq" id="WP_046849181.1">
    <property type="nucleotide sequence ID" value="NZ_CP011451.1"/>
</dbReference>
<dbReference type="Proteomes" id="UP000034156">
    <property type="component" value="Chromosome"/>
</dbReference>
<dbReference type="KEGG" id="nco:AAW31_03520"/>
<keyword evidence="4" id="KW-0574">Periplasm</keyword>
<dbReference type="GO" id="GO:0042597">
    <property type="term" value="C:periplasmic space"/>
    <property type="evidence" value="ECO:0007669"/>
    <property type="project" value="UniProtKB-SubCell"/>
</dbReference>
<dbReference type="EMBL" id="VNHT01000070">
    <property type="protein sequence ID" value="TYP78629.1"/>
    <property type="molecule type" value="Genomic_DNA"/>
</dbReference>
<dbReference type="Pfam" id="PF04972">
    <property type="entry name" value="BON"/>
    <property type="match status" value="1"/>
</dbReference>
<sequence>MKQLNSGFFNFLLIALMVFFLGGTSTSMAETAGEYIDDSVITAKVKKDIFDEPTLKTSEIKVETSKGVVQLSGFVSTRAEIDRAGEVARMVEGVKSVQNDLQVKGQ</sequence>
<dbReference type="FunFam" id="3.30.1340.30:FF:000001">
    <property type="entry name" value="Molecular chaperone OsmY"/>
    <property type="match status" value="1"/>
</dbReference>
<proteinExistence type="predicted"/>
<feature type="signal peptide" evidence="6">
    <location>
        <begin position="1"/>
        <end position="29"/>
    </location>
</feature>
<evidence type="ECO:0000256" key="3">
    <source>
        <dbReference type="ARBA" id="ARBA00022737"/>
    </source>
</evidence>
<dbReference type="PANTHER" id="PTHR34606:SF16">
    <property type="entry name" value="BON DOMAIN-CONTAINING PROTEIN"/>
    <property type="match status" value="1"/>
</dbReference>
<keyword evidence="3" id="KW-0677">Repeat</keyword>
<evidence type="ECO:0000313" key="8">
    <source>
        <dbReference type="EMBL" id="AKH37086.1"/>
    </source>
</evidence>
<evidence type="ECO:0000256" key="6">
    <source>
        <dbReference type="SAM" id="SignalP"/>
    </source>
</evidence>
<feature type="chain" id="PRO_5033716634" description="Osmotically-inducible protein Y" evidence="6">
    <location>
        <begin position="30"/>
        <end position="106"/>
    </location>
</feature>
<dbReference type="InterPro" id="IPR007055">
    <property type="entry name" value="BON_dom"/>
</dbReference>
<dbReference type="InterPro" id="IPR014004">
    <property type="entry name" value="Transpt-assoc_nodulatn_dom_bac"/>
</dbReference>
<name>A0A0F7KBV6_9PROT</name>
<reference evidence="10" key="1">
    <citation type="submission" date="2015-05" db="EMBL/GenBank/DDBJ databases">
        <title>Draft genome of Nitrosomonas communis strain Nm2.</title>
        <authorList>
            <person name="Kozlowski J.A."/>
            <person name="Kits K.D."/>
            <person name="Stein L.Y."/>
        </authorList>
    </citation>
    <scope>NUCLEOTIDE SEQUENCE [LARGE SCALE GENOMIC DNA]</scope>
    <source>
        <strain evidence="10">Nm2</strain>
    </source>
</reference>
<dbReference type="EMBL" id="CP011451">
    <property type="protein sequence ID" value="AKH37086.1"/>
    <property type="molecule type" value="Genomic_DNA"/>
</dbReference>
<accession>A0A0F7KBV6</accession>
<dbReference type="OrthoDB" id="7360581at2"/>
<dbReference type="SMART" id="SM00749">
    <property type="entry name" value="BON"/>
    <property type="match status" value="1"/>
</dbReference>
<evidence type="ECO:0000259" key="7">
    <source>
        <dbReference type="PROSITE" id="PS50914"/>
    </source>
</evidence>
<reference evidence="8 10" key="2">
    <citation type="journal article" date="2016" name="Genome Announc.">
        <title>Genome Sequence of Nitrosomonas communis Strain Nm2, a Mesophilic Ammonia-Oxidizing Bacterium Isolated from Mediterranean Soil.</title>
        <authorList>
            <person name="Kozlowski J.A."/>
            <person name="Kits K.D."/>
            <person name="Stein L.Y."/>
        </authorList>
    </citation>
    <scope>NUCLEOTIDE SEQUENCE [LARGE SCALE GENOMIC DNA]</scope>
    <source>
        <strain evidence="8 10">Nm2</strain>
    </source>
</reference>
<dbReference type="AlphaFoldDB" id="A0A0F7KBV6"/>
<evidence type="ECO:0000313" key="11">
    <source>
        <dbReference type="Proteomes" id="UP000324176"/>
    </source>
</evidence>
<dbReference type="InterPro" id="IPR051686">
    <property type="entry name" value="Lipoprotein_DolP"/>
</dbReference>
<reference evidence="9 11" key="3">
    <citation type="submission" date="2019-07" db="EMBL/GenBank/DDBJ databases">
        <title>Active sludge and wastewater microbial communities from Klosterneuburg, Austria.</title>
        <authorList>
            <person name="Wagner M."/>
        </authorList>
    </citation>
    <scope>NUCLEOTIDE SEQUENCE [LARGE SCALE GENOMIC DNA]</scope>
    <source>
        <strain evidence="9 11">Nm2</strain>
    </source>
</reference>
<evidence type="ECO:0000313" key="10">
    <source>
        <dbReference type="Proteomes" id="UP000034156"/>
    </source>
</evidence>
<evidence type="ECO:0000256" key="5">
    <source>
        <dbReference type="ARBA" id="ARBA00070588"/>
    </source>
</evidence>
<organism evidence="8 10">
    <name type="scientific">Nitrosomonas communis</name>
    <dbReference type="NCBI Taxonomy" id="44574"/>
    <lineage>
        <taxon>Bacteria</taxon>
        <taxon>Pseudomonadati</taxon>
        <taxon>Pseudomonadota</taxon>
        <taxon>Betaproteobacteria</taxon>
        <taxon>Nitrosomonadales</taxon>
        <taxon>Nitrosomonadaceae</taxon>
        <taxon>Nitrosomonas</taxon>
    </lineage>
</organism>
<comment type="subcellular location">
    <subcellularLocation>
        <location evidence="1">Periplasm</location>
    </subcellularLocation>
</comment>
<protein>
    <recommendedName>
        <fullName evidence="5">Osmotically-inducible protein Y</fullName>
    </recommendedName>
</protein>
<evidence type="ECO:0000256" key="4">
    <source>
        <dbReference type="ARBA" id="ARBA00022764"/>
    </source>
</evidence>
<evidence type="ECO:0000256" key="1">
    <source>
        <dbReference type="ARBA" id="ARBA00004418"/>
    </source>
</evidence>
<evidence type="ECO:0000313" key="9">
    <source>
        <dbReference type="EMBL" id="TYP78629.1"/>
    </source>
</evidence>